<gene>
    <name evidence="1" type="ORF">ACFQ4H_28320</name>
</gene>
<evidence type="ECO:0000313" key="1">
    <source>
        <dbReference type="EMBL" id="MFD1324996.1"/>
    </source>
</evidence>
<comment type="caution">
    <text evidence="1">The sequence shown here is derived from an EMBL/GenBank/DDBJ whole genome shotgun (WGS) entry which is preliminary data.</text>
</comment>
<dbReference type="Proteomes" id="UP001597260">
    <property type="component" value="Unassembled WGS sequence"/>
</dbReference>
<accession>A0ABW3YN29</accession>
<keyword evidence="2" id="KW-1185">Reference proteome</keyword>
<protein>
    <submittedName>
        <fullName evidence="1">Uncharacterized protein</fullName>
    </submittedName>
</protein>
<name>A0ABW3YN29_9ACTN</name>
<dbReference type="RefSeq" id="WP_377576562.1">
    <property type="nucleotide sequence ID" value="NZ_JBHTMP010000064.1"/>
</dbReference>
<evidence type="ECO:0000313" key="2">
    <source>
        <dbReference type="Proteomes" id="UP001597260"/>
    </source>
</evidence>
<organism evidence="1 2">
    <name type="scientific">Micromonospora sonneratiae</name>
    <dbReference type="NCBI Taxonomy" id="1184706"/>
    <lineage>
        <taxon>Bacteria</taxon>
        <taxon>Bacillati</taxon>
        <taxon>Actinomycetota</taxon>
        <taxon>Actinomycetes</taxon>
        <taxon>Micromonosporales</taxon>
        <taxon>Micromonosporaceae</taxon>
        <taxon>Micromonospora</taxon>
    </lineage>
</organism>
<reference evidence="2" key="1">
    <citation type="journal article" date="2019" name="Int. J. Syst. Evol. Microbiol.">
        <title>The Global Catalogue of Microorganisms (GCM) 10K type strain sequencing project: providing services to taxonomists for standard genome sequencing and annotation.</title>
        <authorList>
            <consortium name="The Broad Institute Genomics Platform"/>
            <consortium name="The Broad Institute Genome Sequencing Center for Infectious Disease"/>
            <person name="Wu L."/>
            <person name="Ma J."/>
        </authorList>
    </citation>
    <scope>NUCLEOTIDE SEQUENCE [LARGE SCALE GENOMIC DNA]</scope>
    <source>
        <strain evidence="2">JCM 31037</strain>
    </source>
</reference>
<dbReference type="EMBL" id="JBHTMP010000064">
    <property type="protein sequence ID" value="MFD1324996.1"/>
    <property type="molecule type" value="Genomic_DNA"/>
</dbReference>
<sequence length="142" mass="14695">MDRTLIGYAHQSMAKLKKEFAAPTSAVGWAYGGESETDEIILISGASGTLPDPKGALERLLASLPRLKNVRPVDPGPLGGEASCGSGETTNAAGIVGVTSCAWVDAGSIGLVTFMSPGRSSTGRDRSAEFVTIRGQIQQRTS</sequence>
<proteinExistence type="predicted"/>